<reference evidence="1" key="1">
    <citation type="submission" date="2022-08" db="EMBL/GenBank/DDBJ databases">
        <title>Novel sulphate-reducing endosymbionts in the free-living metamonad Anaeramoeba.</title>
        <authorList>
            <person name="Jerlstrom-Hultqvist J."/>
            <person name="Cepicka I."/>
            <person name="Gallot-Lavallee L."/>
            <person name="Salas-Leiva D."/>
            <person name="Curtis B.A."/>
            <person name="Zahonova K."/>
            <person name="Pipaliya S."/>
            <person name="Dacks J."/>
            <person name="Roger A.J."/>
        </authorList>
    </citation>
    <scope>NUCLEOTIDE SEQUENCE</scope>
    <source>
        <strain evidence="1">Busselton2</strain>
    </source>
</reference>
<dbReference type="EMBL" id="JANTQA010000051">
    <property type="protein sequence ID" value="KAJ3429866.1"/>
    <property type="molecule type" value="Genomic_DNA"/>
</dbReference>
<protein>
    <submittedName>
        <fullName evidence="1">Uncharacterized protein</fullName>
    </submittedName>
</protein>
<evidence type="ECO:0000313" key="2">
    <source>
        <dbReference type="Proteomes" id="UP001146793"/>
    </source>
</evidence>
<gene>
    <name evidence="1" type="ORF">M0812_22865</name>
</gene>
<proteinExistence type="predicted"/>
<dbReference type="AlphaFoldDB" id="A0AAV7YMK8"/>
<evidence type="ECO:0000313" key="1">
    <source>
        <dbReference type="EMBL" id="KAJ3429866.1"/>
    </source>
</evidence>
<organism evidence="1 2">
    <name type="scientific">Anaeramoeba flamelloides</name>
    <dbReference type="NCBI Taxonomy" id="1746091"/>
    <lineage>
        <taxon>Eukaryota</taxon>
        <taxon>Metamonada</taxon>
        <taxon>Anaeramoebidae</taxon>
        <taxon>Anaeramoeba</taxon>
    </lineage>
</organism>
<name>A0AAV7YMK8_9EUKA</name>
<accession>A0AAV7YMK8</accession>
<sequence length="94" mass="9990">MNKKTKGCPFYLDCSSPSNSRSVQFINCIIKDNTAHAGTELKIHACAIVSGPDLQSCDECNKGGNCNPETGSCDCLPGSQLPSPGCEFCQPGRY</sequence>
<comment type="caution">
    <text evidence="1">The sequence shown here is derived from an EMBL/GenBank/DDBJ whole genome shotgun (WGS) entry which is preliminary data.</text>
</comment>
<dbReference type="Proteomes" id="UP001146793">
    <property type="component" value="Unassembled WGS sequence"/>
</dbReference>